<dbReference type="PATRIC" id="fig|1348973.3.peg.4332"/>
<dbReference type="Proteomes" id="UP000027936">
    <property type="component" value="Unassembled WGS sequence"/>
</dbReference>
<evidence type="ECO:0000256" key="2">
    <source>
        <dbReference type="SAM" id="Phobius"/>
    </source>
</evidence>
<sequence>MDKHTARGLAIGFFFTAVILIVFKPIFVLDQETVTSYLEDNNLVVISKEELVKMEQSDHSTLEENDGSEHEPTRMVTDNGKELEKQVSKDNQEKKESKPEDKLFTITEGMVSSDVAFQLKKNGLIKNQGEFIKTLESKNGAKYIQIGEYKLNPSMSNDEIISVITRNRVA</sequence>
<dbReference type="AlphaFoldDB" id="A0A072NGK0"/>
<evidence type="ECO:0000256" key="1">
    <source>
        <dbReference type="SAM" id="MobiDB-lite"/>
    </source>
</evidence>
<keyword evidence="2" id="KW-1133">Transmembrane helix</keyword>
<dbReference type="GeneID" id="89470288"/>
<feature type="transmembrane region" description="Helical" evidence="2">
    <location>
        <begin position="9"/>
        <end position="29"/>
    </location>
</feature>
<dbReference type="InterPro" id="IPR003770">
    <property type="entry name" value="MLTG-like"/>
</dbReference>
<reference evidence="3 4" key="1">
    <citation type="submission" date="2014-04" db="EMBL/GenBank/DDBJ databases">
        <title>Draft genome sequence of Bacillus azotoformans MEV2011, a (co-) denitrifying strain unable to grow in the presence of oxygen.</title>
        <authorList>
            <person name="Nielsen M."/>
            <person name="Schreiber L."/>
            <person name="Finster K."/>
            <person name="Schramm A."/>
        </authorList>
    </citation>
    <scope>NUCLEOTIDE SEQUENCE [LARGE SCALE GENOMIC DNA]</scope>
    <source>
        <strain evidence="3 4">MEV2011</strain>
    </source>
</reference>
<organism evidence="3 4">
    <name type="scientific">Schinkia azotoformans MEV2011</name>
    <dbReference type="NCBI Taxonomy" id="1348973"/>
    <lineage>
        <taxon>Bacteria</taxon>
        <taxon>Bacillati</taxon>
        <taxon>Bacillota</taxon>
        <taxon>Bacilli</taxon>
        <taxon>Bacillales</taxon>
        <taxon>Bacillaceae</taxon>
        <taxon>Calidifontibacillus/Schinkia group</taxon>
        <taxon>Schinkia</taxon>
    </lineage>
</organism>
<evidence type="ECO:0000313" key="4">
    <source>
        <dbReference type="Proteomes" id="UP000027936"/>
    </source>
</evidence>
<proteinExistence type="predicted"/>
<name>A0A072NGK0_SCHAZ</name>
<dbReference type="Gene3D" id="3.30.1490.480">
    <property type="entry name" value="Endolytic murein transglycosylase"/>
    <property type="match status" value="1"/>
</dbReference>
<dbReference type="Pfam" id="PF02618">
    <property type="entry name" value="YceG"/>
    <property type="match status" value="1"/>
</dbReference>
<gene>
    <name evidence="3" type="ORF">M670_04459</name>
</gene>
<protein>
    <submittedName>
        <fullName evidence="3">Putative periplasmic solute-binding protein</fullName>
    </submittedName>
</protein>
<keyword evidence="2" id="KW-0812">Transmembrane</keyword>
<dbReference type="RefSeq" id="WP_003332709.1">
    <property type="nucleotide sequence ID" value="NZ_JJRY01000028.1"/>
</dbReference>
<accession>A0A072NGK0</accession>
<dbReference type="OrthoDB" id="2138957at2"/>
<feature type="region of interest" description="Disordered" evidence="1">
    <location>
        <begin position="55"/>
        <end position="100"/>
    </location>
</feature>
<dbReference type="EMBL" id="JJRY01000028">
    <property type="protein sequence ID" value="KEF36387.1"/>
    <property type="molecule type" value="Genomic_DNA"/>
</dbReference>
<comment type="caution">
    <text evidence="3">The sequence shown here is derived from an EMBL/GenBank/DDBJ whole genome shotgun (WGS) entry which is preliminary data.</text>
</comment>
<evidence type="ECO:0000313" key="3">
    <source>
        <dbReference type="EMBL" id="KEF36387.1"/>
    </source>
</evidence>
<keyword evidence="2" id="KW-0472">Membrane</keyword>